<dbReference type="InterPro" id="IPR017919">
    <property type="entry name" value="TFIIE/TFIIEa_HTH"/>
</dbReference>
<name>A0A2P4Z0I2_9CRYT</name>
<dbReference type="GO" id="GO:0005673">
    <property type="term" value="C:transcription factor TFIIE complex"/>
    <property type="evidence" value="ECO:0007669"/>
    <property type="project" value="TreeGrafter"/>
</dbReference>
<dbReference type="PROSITE" id="PS51344">
    <property type="entry name" value="HTH_TFE_IIE"/>
    <property type="match status" value="1"/>
</dbReference>
<dbReference type="OrthoDB" id="361102at2759"/>
<dbReference type="SMART" id="SM00531">
    <property type="entry name" value="TFIIE"/>
    <property type="match status" value="1"/>
</dbReference>
<feature type="region of interest" description="Disordered" evidence="2">
    <location>
        <begin position="306"/>
        <end position="351"/>
    </location>
</feature>
<evidence type="ECO:0000256" key="2">
    <source>
        <dbReference type="SAM" id="MobiDB-lite"/>
    </source>
</evidence>
<keyword evidence="5" id="KW-1185">Reference proteome</keyword>
<dbReference type="SUPFAM" id="SSF57783">
    <property type="entry name" value="Zinc beta-ribbon"/>
    <property type="match status" value="1"/>
</dbReference>
<feature type="domain" description="HTH TFE/IIEalpha-type" evidence="3">
    <location>
        <begin position="25"/>
        <end position="109"/>
    </location>
</feature>
<sequence length="508" mass="56525">MNKQDSHPSRNNYDTQKFPYNPENFKTFVQILLRLFHDSPAIIVGDCLIREQKSFTDRDLATKLNLSDRQVREALRQLEEDLIVVKDQKSNDGFQSNNSSSDQFSNKNNCINNGTLNFSTDLESKYSSNQGVSGSNSTYFINNSTGLPSNRIGPSSFRINPYLPAVVEWQYNTIIREIDQEIKDAVNLDELMCNRCNAKYTSLEALSLDLNPDDGLFLCRFCNEKLKSVDSASFRNAAKDKAERVRSQLQILSNSLELVKNMHVPVFPPYQSKNDININKSKLPNSLENDGNIDSKISDDRIAKNSLSNETSTPTSIDNNSSPNSNQGNFNININHPSSGIMNSNSTSSISSSSTKVIAQNTTISKVKFGIKLSAKSTSSIIGTSNSHYSKLSGNVSAIKQENSNIISSSNLSKNFTNSINTEVTGIITENIKSIDQESNLHKPTTASSSTKSPAKIEEPTFSVSAIKDRVFKITEIDDDIINQMTDTEYLKYDELLQQYQTLGLINT</sequence>
<dbReference type="Proteomes" id="UP000236928">
    <property type="component" value="Unassembled WGS sequence"/>
</dbReference>
<dbReference type="GO" id="GO:0006367">
    <property type="term" value="P:transcription initiation at RNA polymerase II promoter"/>
    <property type="evidence" value="ECO:0007669"/>
    <property type="project" value="InterPro"/>
</dbReference>
<dbReference type="PANTHER" id="PTHR13097">
    <property type="entry name" value="TRANSCRIPTION INITIATION FACTOR IIE, ALPHA SUBUNIT"/>
    <property type="match status" value="1"/>
</dbReference>
<dbReference type="PANTHER" id="PTHR13097:SF7">
    <property type="entry name" value="GENERAL TRANSCRIPTION FACTOR IIE SUBUNIT 1"/>
    <property type="match status" value="1"/>
</dbReference>
<dbReference type="VEuPathDB" id="CryptoDB:CmeUKMEL1_08175"/>
<evidence type="ECO:0000313" key="5">
    <source>
        <dbReference type="Proteomes" id="UP000236928"/>
    </source>
</evidence>
<gene>
    <name evidence="4" type="ORF">CmeUKMEL1_08175</name>
</gene>
<feature type="region of interest" description="Disordered" evidence="2">
    <location>
        <begin position="438"/>
        <end position="457"/>
    </location>
</feature>
<dbReference type="AlphaFoldDB" id="A0A2P4Z0I2"/>
<dbReference type="Gene3D" id="3.30.40.10">
    <property type="entry name" value="Zinc/RING finger domain, C3HC4 (zinc finger)"/>
    <property type="match status" value="1"/>
</dbReference>
<protein>
    <recommendedName>
        <fullName evidence="3">HTH TFE/IIEalpha-type domain-containing protein</fullName>
    </recommendedName>
</protein>
<dbReference type="SUPFAM" id="SSF46785">
    <property type="entry name" value="Winged helix' DNA-binding domain"/>
    <property type="match status" value="1"/>
</dbReference>
<evidence type="ECO:0000313" key="4">
    <source>
        <dbReference type="EMBL" id="POM83594.1"/>
    </source>
</evidence>
<dbReference type="EMBL" id="JIBK01000016">
    <property type="protein sequence ID" value="POM83594.1"/>
    <property type="molecule type" value="Genomic_DNA"/>
</dbReference>
<evidence type="ECO:0000256" key="1">
    <source>
        <dbReference type="ARBA" id="ARBA00008947"/>
    </source>
</evidence>
<reference evidence="4 5" key="1">
    <citation type="submission" date="2014-04" db="EMBL/GenBank/DDBJ databases">
        <title>Comparative Genomics of Cryptosporidium Species.</title>
        <authorList>
            <person name="Silva J.C."/>
            <person name="Su Q."/>
            <person name="Chalmers R."/>
            <person name="Chibucos M.C."/>
            <person name="Elwin K."/>
            <person name="Godinez A."/>
            <person name="Guo F."/>
            <person name="Huynh K."/>
            <person name="Orvis J."/>
            <person name="Ott S."/>
            <person name="Sadzewicz L."/>
            <person name="Sengamalay N."/>
            <person name="Shetty A."/>
            <person name="Sun M."/>
            <person name="Tallon L."/>
            <person name="Xiao L."/>
            <person name="Zhang H."/>
            <person name="Fraser C.M."/>
            <person name="Zhu G."/>
            <person name="Kissinger J."/>
            <person name="Widmer G."/>
        </authorList>
    </citation>
    <scope>NUCLEOTIDE SEQUENCE [LARGE SCALE GENOMIC DNA]</scope>
    <source>
        <strain evidence="4 5">UKMEL1</strain>
    </source>
</reference>
<dbReference type="InterPro" id="IPR036390">
    <property type="entry name" value="WH_DNA-bd_sf"/>
</dbReference>
<dbReference type="InterPro" id="IPR002853">
    <property type="entry name" value="TFIIE_asu"/>
</dbReference>
<proteinExistence type="inferred from homology"/>
<accession>A0A2P4Z0I2</accession>
<comment type="similarity">
    <text evidence="1">Belongs to the TFIIE alpha subunit family.</text>
</comment>
<feature type="compositionally biased region" description="Polar residues" evidence="2">
    <location>
        <begin position="306"/>
        <end position="323"/>
    </location>
</feature>
<feature type="compositionally biased region" description="Low complexity" evidence="2">
    <location>
        <begin position="324"/>
        <end position="351"/>
    </location>
</feature>
<dbReference type="InterPro" id="IPR013083">
    <property type="entry name" value="Znf_RING/FYVE/PHD"/>
</dbReference>
<comment type="caution">
    <text evidence="4">The sequence shown here is derived from an EMBL/GenBank/DDBJ whole genome shotgun (WGS) entry which is preliminary data.</text>
</comment>
<organism evidence="4 5">
    <name type="scientific">Cryptosporidium meleagridis</name>
    <dbReference type="NCBI Taxonomy" id="93969"/>
    <lineage>
        <taxon>Eukaryota</taxon>
        <taxon>Sar</taxon>
        <taxon>Alveolata</taxon>
        <taxon>Apicomplexa</taxon>
        <taxon>Conoidasida</taxon>
        <taxon>Coccidia</taxon>
        <taxon>Eucoccidiorida</taxon>
        <taxon>Eimeriorina</taxon>
        <taxon>Cryptosporidiidae</taxon>
        <taxon>Cryptosporidium</taxon>
    </lineage>
</organism>
<evidence type="ECO:0000259" key="3">
    <source>
        <dbReference type="PROSITE" id="PS51344"/>
    </source>
</evidence>
<feature type="compositionally biased region" description="Low complexity" evidence="2">
    <location>
        <begin position="443"/>
        <end position="454"/>
    </location>
</feature>
<dbReference type="InterPro" id="IPR039997">
    <property type="entry name" value="TFE"/>
</dbReference>